<feature type="transmembrane region" description="Helical" evidence="7">
    <location>
        <begin position="122"/>
        <end position="144"/>
    </location>
</feature>
<dbReference type="Proteomes" id="UP000235616">
    <property type="component" value="Unassembled WGS sequence"/>
</dbReference>
<protein>
    <recommendedName>
        <fullName evidence="10">EscT/YscT/HrcT family type III secretion system export apparatus protein</fullName>
    </recommendedName>
</protein>
<evidence type="ECO:0000256" key="6">
    <source>
        <dbReference type="ARBA" id="ARBA00023136"/>
    </source>
</evidence>
<feature type="transmembrane region" description="Helical" evidence="7">
    <location>
        <begin position="189"/>
        <end position="212"/>
    </location>
</feature>
<evidence type="ECO:0000256" key="3">
    <source>
        <dbReference type="ARBA" id="ARBA00022475"/>
    </source>
</evidence>
<dbReference type="GO" id="GO:0006605">
    <property type="term" value="P:protein targeting"/>
    <property type="evidence" value="ECO:0007669"/>
    <property type="project" value="InterPro"/>
</dbReference>
<feature type="transmembrane region" description="Helical" evidence="7">
    <location>
        <begin position="12"/>
        <end position="37"/>
    </location>
</feature>
<evidence type="ECO:0000313" key="9">
    <source>
        <dbReference type="Proteomes" id="UP000235616"/>
    </source>
</evidence>
<reference evidence="8 9" key="1">
    <citation type="submission" date="2018-01" db="EMBL/GenBank/DDBJ databases">
        <title>Whole genome analyses suggest that Burkholderia sensu lato contains two further novel genera in the rhizoxinica-symbiotica group Mycetohabitans gen. nov., and Trinickia gen. nov.: implications for the evolution of diazotrophy and nodulation in the Burkholderiaceae.</title>
        <authorList>
            <person name="Estrada-de los Santos P."/>
            <person name="Palmer M."/>
            <person name="Chavez-Ramirez B."/>
            <person name="Beukes C."/>
            <person name="Steenkamp E.T."/>
            <person name="Hirsch A.M."/>
            <person name="Manyaka P."/>
            <person name="Maluk M."/>
            <person name="Lafos M."/>
            <person name="Crook M."/>
            <person name="Gross E."/>
            <person name="Simon M.F."/>
            <person name="Bueno dos Reis Junior F."/>
            <person name="Poole P.S."/>
            <person name="Venter S.N."/>
            <person name="James E.K."/>
        </authorList>
    </citation>
    <scope>NUCLEOTIDE SEQUENCE [LARGE SCALE GENOMIC DNA]</scope>
    <source>
        <strain evidence="8 9">GIMN1.004</strain>
    </source>
</reference>
<keyword evidence="3" id="KW-1003">Cell membrane</keyword>
<dbReference type="PANTHER" id="PTHR30065:SF1">
    <property type="entry name" value="SURFACE PRESENTATION OF ANTIGENS PROTEIN SPAR"/>
    <property type="match status" value="1"/>
</dbReference>
<proteinExistence type="inferred from homology"/>
<keyword evidence="5 7" id="KW-1133">Transmembrane helix</keyword>
<sequence>MTSLPVTGAIESALPFVAALALCSMRWLPTVLLVPVFPGRALSGVARATVVLALALPAASGVAAVLAHAPLPASQWLILAVKEAVLGVIVASLVAVPFWAIEAAGTYLDYQRGGNPQALDPSISVDASVLGGILQQALIVFLIYSGGLDAVIEIVSSSYLLWPALAGLPALGPHAWPPFGALLVATMRFALTLAAPYLLALGAIEACFALLSRVNAKFPAYVAALPFKSVVLILLIAITLPRLLSAAQGLVSESGLEVRRVLRETAAGQDHGPRDGAGAEDAR</sequence>
<evidence type="ECO:0000256" key="7">
    <source>
        <dbReference type="SAM" id="Phobius"/>
    </source>
</evidence>
<dbReference type="GO" id="GO:0005886">
    <property type="term" value="C:plasma membrane"/>
    <property type="evidence" value="ECO:0007669"/>
    <property type="project" value="UniProtKB-SubCell"/>
</dbReference>
<feature type="transmembrane region" description="Helical" evidence="7">
    <location>
        <begin position="76"/>
        <end position="101"/>
    </location>
</feature>
<keyword evidence="9" id="KW-1185">Reference proteome</keyword>
<dbReference type="PANTHER" id="PTHR30065">
    <property type="entry name" value="FLAGELLAR BIOSYNTHETIC PROTEIN FLIR"/>
    <property type="match status" value="1"/>
</dbReference>
<evidence type="ECO:0000256" key="4">
    <source>
        <dbReference type="ARBA" id="ARBA00022692"/>
    </source>
</evidence>
<dbReference type="EMBL" id="PNYA01000008">
    <property type="protein sequence ID" value="PMS20427.1"/>
    <property type="molecule type" value="Genomic_DNA"/>
</dbReference>
<accession>A0A2N7VTE8</accession>
<comment type="caution">
    <text evidence="8">The sequence shown here is derived from an EMBL/GenBank/DDBJ whole genome shotgun (WGS) entry which is preliminary data.</text>
</comment>
<feature type="transmembrane region" description="Helical" evidence="7">
    <location>
        <begin position="218"/>
        <end position="240"/>
    </location>
</feature>
<dbReference type="PRINTS" id="PR00953">
    <property type="entry name" value="TYPE3IMRPROT"/>
</dbReference>
<organism evidence="8 9">
    <name type="scientific">Trinickia dabaoshanensis</name>
    <dbReference type="NCBI Taxonomy" id="564714"/>
    <lineage>
        <taxon>Bacteria</taxon>
        <taxon>Pseudomonadati</taxon>
        <taxon>Pseudomonadota</taxon>
        <taxon>Betaproteobacteria</taxon>
        <taxon>Burkholderiales</taxon>
        <taxon>Burkholderiaceae</taxon>
        <taxon>Trinickia</taxon>
    </lineage>
</organism>
<evidence type="ECO:0008006" key="10">
    <source>
        <dbReference type="Google" id="ProtNLM"/>
    </source>
</evidence>
<evidence type="ECO:0000313" key="8">
    <source>
        <dbReference type="EMBL" id="PMS20427.1"/>
    </source>
</evidence>
<keyword evidence="4 7" id="KW-0812">Transmembrane</keyword>
<feature type="transmembrane region" description="Helical" evidence="7">
    <location>
        <begin position="49"/>
        <end position="70"/>
    </location>
</feature>
<evidence type="ECO:0000256" key="1">
    <source>
        <dbReference type="ARBA" id="ARBA00004651"/>
    </source>
</evidence>
<name>A0A2N7VTE8_9BURK</name>
<evidence type="ECO:0000256" key="2">
    <source>
        <dbReference type="ARBA" id="ARBA00009772"/>
    </source>
</evidence>
<dbReference type="InterPro" id="IPR002010">
    <property type="entry name" value="T3SS_IM_R"/>
</dbReference>
<comment type="similarity">
    <text evidence="2">Belongs to the FliR/MopE/SpaR family.</text>
</comment>
<comment type="subcellular location">
    <subcellularLocation>
        <location evidence="1">Cell membrane</location>
        <topology evidence="1">Multi-pass membrane protein</topology>
    </subcellularLocation>
</comment>
<dbReference type="Pfam" id="PF01311">
    <property type="entry name" value="Bac_export_1"/>
    <property type="match status" value="1"/>
</dbReference>
<evidence type="ECO:0000256" key="5">
    <source>
        <dbReference type="ARBA" id="ARBA00022989"/>
    </source>
</evidence>
<dbReference type="AlphaFoldDB" id="A0A2N7VTE8"/>
<gene>
    <name evidence="8" type="ORF">C0Z18_10840</name>
</gene>
<keyword evidence="6 7" id="KW-0472">Membrane</keyword>